<evidence type="ECO:0000259" key="2">
    <source>
        <dbReference type="PROSITE" id="PS50106"/>
    </source>
</evidence>
<keyword evidence="4" id="KW-1185">Reference proteome</keyword>
<proteinExistence type="predicted"/>
<gene>
    <name evidence="3" type="ORF">CCMP2556_LOCUS23450</name>
</gene>
<feature type="region of interest" description="Disordered" evidence="1">
    <location>
        <begin position="323"/>
        <end position="376"/>
    </location>
</feature>
<dbReference type="InterPro" id="IPR036034">
    <property type="entry name" value="PDZ_sf"/>
</dbReference>
<sequence>MPVPIPVDVSPVSDGSAEKDWETAASGGMLKVSQWRQTILSFRSVDRRNAFLAAAHVVQSLAMGEEETGAKPSWLSNSAGAQKGMSMVAQHTGDVLHETCHCGPEASMSDEEEEDWELHRKKTGLVAKLVTYDSRERMLRDFKLRPGVRRSGIVVWGVAPRGPCARAGVQPGDRLVSINGRQDIIHLMASECKVPATLIFMGTAGRITTEVRLISSEAALSDKGFTLLSDKVLGGARTKYLYQEERVFVPRLASLALGVQAEPFRTPRQMFSLEPKEAARLLRRAKSEAEEQLRGGGPPSDPGVGARVPSLDTAEQQELWLEIPAPNFSDDELATGKPNRPRHCPERPKKEWREEELRRESSSLDEDSEAMEAEKV</sequence>
<dbReference type="InterPro" id="IPR001478">
    <property type="entry name" value="PDZ"/>
</dbReference>
<dbReference type="Gene3D" id="2.30.42.10">
    <property type="match status" value="1"/>
</dbReference>
<dbReference type="SUPFAM" id="SSF50156">
    <property type="entry name" value="PDZ domain-like"/>
    <property type="match status" value="1"/>
</dbReference>
<dbReference type="InterPro" id="IPR041489">
    <property type="entry name" value="PDZ_6"/>
</dbReference>
<reference evidence="3 4" key="1">
    <citation type="submission" date="2024-02" db="EMBL/GenBank/DDBJ databases">
        <authorList>
            <person name="Chen Y."/>
            <person name="Shah S."/>
            <person name="Dougan E. K."/>
            <person name="Thang M."/>
            <person name="Chan C."/>
        </authorList>
    </citation>
    <scope>NUCLEOTIDE SEQUENCE [LARGE SCALE GENOMIC DNA]</scope>
</reference>
<evidence type="ECO:0000313" key="4">
    <source>
        <dbReference type="Proteomes" id="UP001642484"/>
    </source>
</evidence>
<feature type="region of interest" description="Disordered" evidence="1">
    <location>
        <begin position="284"/>
        <end position="308"/>
    </location>
</feature>
<feature type="compositionally biased region" description="Acidic residues" evidence="1">
    <location>
        <begin position="363"/>
        <end position="376"/>
    </location>
</feature>
<dbReference type="Proteomes" id="UP001642484">
    <property type="component" value="Unassembled WGS sequence"/>
</dbReference>
<dbReference type="EMBL" id="CAXAMN010014892">
    <property type="protein sequence ID" value="CAK9044605.1"/>
    <property type="molecule type" value="Genomic_DNA"/>
</dbReference>
<feature type="compositionally biased region" description="Basic and acidic residues" evidence="1">
    <location>
        <begin position="343"/>
        <end position="362"/>
    </location>
</feature>
<dbReference type="Pfam" id="PF17820">
    <property type="entry name" value="PDZ_6"/>
    <property type="match status" value="1"/>
</dbReference>
<name>A0ABP0LZG4_9DINO</name>
<comment type="caution">
    <text evidence="3">The sequence shown here is derived from an EMBL/GenBank/DDBJ whole genome shotgun (WGS) entry which is preliminary data.</text>
</comment>
<feature type="domain" description="PDZ" evidence="2">
    <location>
        <begin position="129"/>
        <end position="184"/>
    </location>
</feature>
<evidence type="ECO:0000313" key="3">
    <source>
        <dbReference type="EMBL" id="CAK9044605.1"/>
    </source>
</evidence>
<accession>A0ABP0LZG4</accession>
<dbReference type="PROSITE" id="PS50106">
    <property type="entry name" value="PDZ"/>
    <property type="match status" value="1"/>
</dbReference>
<evidence type="ECO:0000256" key="1">
    <source>
        <dbReference type="SAM" id="MobiDB-lite"/>
    </source>
</evidence>
<organism evidence="3 4">
    <name type="scientific">Durusdinium trenchii</name>
    <dbReference type="NCBI Taxonomy" id="1381693"/>
    <lineage>
        <taxon>Eukaryota</taxon>
        <taxon>Sar</taxon>
        <taxon>Alveolata</taxon>
        <taxon>Dinophyceae</taxon>
        <taxon>Suessiales</taxon>
        <taxon>Symbiodiniaceae</taxon>
        <taxon>Durusdinium</taxon>
    </lineage>
</organism>
<dbReference type="CDD" id="cd00136">
    <property type="entry name" value="PDZ_canonical"/>
    <property type="match status" value="1"/>
</dbReference>
<feature type="compositionally biased region" description="Basic and acidic residues" evidence="1">
    <location>
        <begin position="284"/>
        <end position="293"/>
    </location>
</feature>
<protein>
    <recommendedName>
        <fullName evidence="2">PDZ domain-containing protein</fullName>
    </recommendedName>
</protein>